<dbReference type="EMBL" id="ML119141">
    <property type="protein sequence ID" value="RPB10741.1"/>
    <property type="molecule type" value="Genomic_DNA"/>
</dbReference>
<protein>
    <recommendedName>
        <fullName evidence="3">DDE-1 domain-containing protein</fullName>
    </recommendedName>
</protein>
<organism evidence="1 2">
    <name type="scientific">Morchella conica CCBAS932</name>
    <dbReference type="NCBI Taxonomy" id="1392247"/>
    <lineage>
        <taxon>Eukaryota</taxon>
        <taxon>Fungi</taxon>
        <taxon>Dikarya</taxon>
        <taxon>Ascomycota</taxon>
        <taxon>Pezizomycotina</taxon>
        <taxon>Pezizomycetes</taxon>
        <taxon>Pezizales</taxon>
        <taxon>Morchellaceae</taxon>
        <taxon>Morchella</taxon>
    </lineage>
</organism>
<evidence type="ECO:0008006" key="3">
    <source>
        <dbReference type="Google" id="ProtNLM"/>
    </source>
</evidence>
<evidence type="ECO:0000313" key="2">
    <source>
        <dbReference type="Proteomes" id="UP000277580"/>
    </source>
</evidence>
<evidence type="ECO:0000313" key="1">
    <source>
        <dbReference type="EMBL" id="RPB10741.1"/>
    </source>
</evidence>
<dbReference type="InParanoid" id="A0A3N4KQT6"/>
<reference evidence="1 2" key="1">
    <citation type="journal article" date="2018" name="Nat. Ecol. Evol.">
        <title>Pezizomycetes genomes reveal the molecular basis of ectomycorrhizal truffle lifestyle.</title>
        <authorList>
            <person name="Murat C."/>
            <person name="Payen T."/>
            <person name="Noel B."/>
            <person name="Kuo A."/>
            <person name="Morin E."/>
            <person name="Chen J."/>
            <person name="Kohler A."/>
            <person name="Krizsan K."/>
            <person name="Balestrini R."/>
            <person name="Da Silva C."/>
            <person name="Montanini B."/>
            <person name="Hainaut M."/>
            <person name="Levati E."/>
            <person name="Barry K.W."/>
            <person name="Belfiori B."/>
            <person name="Cichocki N."/>
            <person name="Clum A."/>
            <person name="Dockter R.B."/>
            <person name="Fauchery L."/>
            <person name="Guy J."/>
            <person name="Iotti M."/>
            <person name="Le Tacon F."/>
            <person name="Lindquist E.A."/>
            <person name="Lipzen A."/>
            <person name="Malagnac F."/>
            <person name="Mello A."/>
            <person name="Molinier V."/>
            <person name="Miyauchi S."/>
            <person name="Poulain J."/>
            <person name="Riccioni C."/>
            <person name="Rubini A."/>
            <person name="Sitrit Y."/>
            <person name="Splivallo R."/>
            <person name="Traeger S."/>
            <person name="Wang M."/>
            <person name="Zifcakova L."/>
            <person name="Wipf D."/>
            <person name="Zambonelli A."/>
            <person name="Paolocci F."/>
            <person name="Nowrousian M."/>
            <person name="Ottonello S."/>
            <person name="Baldrian P."/>
            <person name="Spatafora J.W."/>
            <person name="Henrissat B."/>
            <person name="Nagy L.G."/>
            <person name="Aury J.M."/>
            <person name="Wincker P."/>
            <person name="Grigoriev I.V."/>
            <person name="Bonfante P."/>
            <person name="Martin F.M."/>
        </authorList>
    </citation>
    <scope>NUCLEOTIDE SEQUENCE [LARGE SCALE GENOMIC DNA]</scope>
    <source>
        <strain evidence="1 2">CCBAS932</strain>
    </source>
</reference>
<feature type="non-terminal residue" evidence="1">
    <location>
        <position position="69"/>
    </location>
</feature>
<proteinExistence type="predicted"/>
<dbReference type="STRING" id="1392247.A0A3N4KQT6"/>
<dbReference type="AlphaFoldDB" id="A0A3N4KQT6"/>
<gene>
    <name evidence="1" type="ORF">P167DRAFT_465153</name>
</gene>
<name>A0A3N4KQT6_9PEZI</name>
<dbReference type="OrthoDB" id="5422709at2759"/>
<keyword evidence="2" id="KW-1185">Reference proteome</keyword>
<accession>A0A3N4KQT6</accession>
<dbReference type="Proteomes" id="UP000277580">
    <property type="component" value="Unassembled WGS sequence"/>
</dbReference>
<sequence>DEYNMDEKGFIMGSASRCKVICRRGRRTPRLTHNGKRTWVTVIEAVSAAGIPLPPMIINEGAGHYQGWY</sequence>
<feature type="non-terminal residue" evidence="1">
    <location>
        <position position="1"/>
    </location>
</feature>